<reference evidence="2 3" key="1">
    <citation type="submission" date="2013-03" db="EMBL/GenBank/DDBJ databases">
        <title>The Genome Sequence of Phialophora europaea CBS 101466.</title>
        <authorList>
            <consortium name="The Broad Institute Genomics Platform"/>
            <person name="Cuomo C."/>
            <person name="de Hoog S."/>
            <person name="Gorbushina A."/>
            <person name="Walker B."/>
            <person name="Young S.K."/>
            <person name="Zeng Q."/>
            <person name="Gargeya S."/>
            <person name="Fitzgerald M."/>
            <person name="Haas B."/>
            <person name="Abouelleil A."/>
            <person name="Allen A.W."/>
            <person name="Alvarado L."/>
            <person name="Arachchi H.M."/>
            <person name="Berlin A.M."/>
            <person name="Chapman S.B."/>
            <person name="Gainer-Dewar J."/>
            <person name="Goldberg J."/>
            <person name="Griggs A."/>
            <person name="Gujja S."/>
            <person name="Hansen M."/>
            <person name="Howarth C."/>
            <person name="Imamovic A."/>
            <person name="Ireland A."/>
            <person name="Larimer J."/>
            <person name="McCowan C."/>
            <person name="Murphy C."/>
            <person name="Pearson M."/>
            <person name="Poon T.W."/>
            <person name="Priest M."/>
            <person name="Roberts A."/>
            <person name="Saif S."/>
            <person name="Shea T."/>
            <person name="Sisk P."/>
            <person name="Sykes S."/>
            <person name="Wortman J."/>
            <person name="Nusbaum C."/>
            <person name="Birren B."/>
        </authorList>
    </citation>
    <scope>NUCLEOTIDE SEQUENCE [LARGE SCALE GENOMIC DNA]</scope>
    <source>
        <strain evidence="2 3">CBS 101466</strain>
    </source>
</reference>
<evidence type="ECO:0008006" key="4">
    <source>
        <dbReference type="Google" id="ProtNLM"/>
    </source>
</evidence>
<dbReference type="AlphaFoldDB" id="W2RML6"/>
<dbReference type="GeneID" id="19974718"/>
<dbReference type="InterPro" id="IPR025207">
    <property type="entry name" value="Sim4_Fta4"/>
</dbReference>
<dbReference type="Pfam" id="PF13093">
    <property type="entry name" value="FTA4"/>
    <property type="match status" value="1"/>
</dbReference>
<evidence type="ECO:0000256" key="1">
    <source>
        <dbReference type="SAM" id="Coils"/>
    </source>
</evidence>
<dbReference type="GO" id="GO:0031511">
    <property type="term" value="C:Mis6-Sim4 complex"/>
    <property type="evidence" value="ECO:0007669"/>
    <property type="project" value="InterPro"/>
</dbReference>
<evidence type="ECO:0000313" key="2">
    <source>
        <dbReference type="EMBL" id="ETN37756.1"/>
    </source>
</evidence>
<accession>W2RML6</accession>
<dbReference type="RefSeq" id="XP_008719925.1">
    <property type="nucleotide sequence ID" value="XM_008721703.1"/>
</dbReference>
<dbReference type="STRING" id="1220924.W2RML6"/>
<dbReference type="PANTHER" id="PTHR42040:SF1">
    <property type="entry name" value="INNER KINETOCHORE SUBUNIT FTA4"/>
    <property type="match status" value="1"/>
</dbReference>
<keyword evidence="1" id="KW-0175">Coiled coil</keyword>
<name>W2RML6_CYPE1</name>
<organism evidence="2 3">
    <name type="scientific">Cyphellophora europaea (strain CBS 101466)</name>
    <name type="common">Phialophora europaea</name>
    <dbReference type="NCBI Taxonomy" id="1220924"/>
    <lineage>
        <taxon>Eukaryota</taxon>
        <taxon>Fungi</taxon>
        <taxon>Dikarya</taxon>
        <taxon>Ascomycota</taxon>
        <taxon>Pezizomycotina</taxon>
        <taxon>Eurotiomycetes</taxon>
        <taxon>Chaetothyriomycetidae</taxon>
        <taxon>Chaetothyriales</taxon>
        <taxon>Cyphellophoraceae</taxon>
        <taxon>Cyphellophora</taxon>
    </lineage>
</organism>
<proteinExistence type="predicted"/>
<evidence type="ECO:0000313" key="3">
    <source>
        <dbReference type="Proteomes" id="UP000030752"/>
    </source>
</evidence>
<dbReference type="PANTHER" id="PTHR42040">
    <property type="entry name" value="INNER KINETOCHORE SUBUNIT FTA4"/>
    <property type="match status" value="1"/>
</dbReference>
<dbReference type="VEuPathDB" id="FungiDB:HMPREF1541_07379"/>
<dbReference type="EMBL" id="KB822723">
    <property type="protein sequence ID" value="ETN37756.1"/>
    <property type="molecule type" value="Genomic_DNA"/>
</dbReference>
<dbReference type="HOGENOM" id="CLU_058478_0_0_1"/>
<protein>
    <recommendedName>
        <fullName evidence="4">Kinetochore protein fta4</fullName>
    </recommendedName>
</protein>
<dbReference type="eggNOG" id="ENOG502S9QD">
    <property type="taxonomic scope" value="Eukaryota"/>
</dbReference>
<dbReference type="Proteomes" id="UP000030752">
    <property type="component" value="Unassembled WGS sequence"/>
</dbReference>
<dbReference type="InParanoid" id="W2RML6"/>
<keyword evidence="3" id="KW-1185">Reference proteome</keyword>
<sequence length="248" mass="28321">MARSQPIAAEKFTFLTRQIRALSAPLSVPSSAHTTLPSVSDKTLADVLVRSNEKIKHHNRSVFSAQATRHIAEQIETLYWNEVRVELEVSGQASGETVVKRDLDLGTDKGVRALGEKWADVLAEETEEHEEGHVEEDEQRAKRYEDKRVQLLELCKKRDETERRLERYRRLRALLQPYEQPQEHIQPNLVTKDGELGKELERMRVLLARVTARMGEHKDLQGQSVAASADQESTVGFEEKLATIMDMK</sequence>
<gene>
    <name evidence="2" type="ORF">HMPREF1541_07379</name>
</gene>
<dbReference type="OrthoDB" id="21214at2759"/>
<feature type="coiled-coil region" evidence="1">
    <location>
        <begin position="134"/>
        <end position="171"/>
    </location>
</feature>